<sequence length="197" mass="21546">MHRATIAPGLAALLTAALASSSALGQDDAPAFPARPTAEHEVLKGDVGTWDAEIKTYMNGPDAPPEVSKGVETNRMLGDLWLISAFEGTFGGMPFSGHSQIGFDPRVDRFVMTWVDSVSTTMMSLTGTYDAETKTLTMTGKAFDPMLDKEVEQKAIGRTIDDDHRVFVMYMKAPEYGDDWIKGMEIQYTRRPSGSTK</sequence>
<dbReference type="AlphaFoldDB" id="A0A432MH30"/>
<dbReference type="InterPro" id="IPR011473">
    <property type="entry name" value="DUF1579"/>
</dbReference>
<dbReference type="Pfam" id="PF07617">
    <property type="entry name" value="DUF1579"/>
    <property type="match status" value="1"/>
</dbReference>
<dbReference type="Proteomes" id="UP000280296">
    <property type="component" value="Unassembled WGS sequence"/>
</dbReference>
<accession>A0A432MH30</accession>
<feature type="signal peptide" evidence="1">
    <location>
        <begin position="1"/>
        <end position="25"/>
    </location>
</feature>
<evidence type="ECO:0000313" key="2">
    <source>
        <dbReference type="EMBL" id="RUL86290.1"/>
    </source>
</evidence>
<dbReference type="EMBL" id="RYZH01000032">
    <property type="protein sequence ID" value="RUL86290.1"/>
    <property type="molecule type" value="Genomic_DNA"/>
</dbReference>
<evidence type="ECO:0000256" key="1">
    <source>
        <dbReference type="SAM" id="SignalP"/>
    </source>
</evidence>
<dbReference type="OrthoDB" id="272914at2"/>
<reference evidence="2 3" key="2">
    <citation type="submission" date="2019-01" db="EMBL/GenBank/DDBJ databases">
        <title>Tautonia sociabilis, a novel thermotolerant planctomycete of Isosphaeraceae family, isolated from a 4000 m deep subterranean habitat.</title>
        <authorList>
            <person name="Kovaleva O.L."/>
            <person name="Elcheninov A.G."/>
            <person name="Van Heerden E."/>
            <person name="Toshchakov S.V."/>
            <person name="Novikov A."/>
            <person name="Bonch-Osmolovskaya E.A."/>
            <person name="Kublanov I.V."/>
        </authorList>
    </citation>
    <scope>NUCLEOTIDE SEQUENCE [LARGE SCALE GENOMIC DNA]</scope>
    <source>
        <strain evidence="2 3">GM2012</strain>
    </source>
</reference>
<keyword evidence="3" id="KW-1185">Reference proteome</keyword>
<gene>
    <name evidence="2" type="ORF">TsocGM_16290</name>
</gene>
<name>A0A432MH30_9BACT</name>
<comment type="caution">
    <text evidence="2">The sequence shown here is derived from an EMBL/GenBank/DDBJ whole genome shotgun (WGS) entry which is preliminary data.</text>
</comment>
<protein>
    <submittedName>
        <fullName evidence="2">DUF1579 domain-containing protein</fullName>
    </submittedName>
</protein>
<evidence type="ECO:0000313" key="3">
    <source>
        <dbReference type="Proteomes" id="UP000280296"/>
    </source>
</evidence>
<keyword evidence="1" id="KW-0732">Signal</keyword>
<proteinExistence type="predicted"/>
<organism evidence="2 3">
    <name type="scientific">Tautonia sociabilis</name>
    <dbReference type="NCBI Taxonomy" id="2080755"/>
    <lineage>
        <taxon>Bacteria</taxon>
        <taxon>Pseudomonadati</taxon>
        <taxon>Planctomycetota</taxon>
        <taxon>Planctomycetia</taxon>
        <taxon>Isosphaerales</taxon>
        <taxon>Isosphaeraceae</taxon>
        <taxon>Tautonia</taxon>
    </lineage>
</organism>
<reference evidence="2 3" key="1">
    <citation type="submission" date="2018-12" db="EMBL/GenBank/DDBJ databases">
        <authorList>
            <person name="Toschakov S.V."/>
        </authorList>
    </citation>
    <scope>NUCLEOTIDE SEQUENCE [LARGE SCALE GENOMIC DNA]</scope>
    <source>
        <strain evidence="2 3">GM2012</strain>
    </source>
</reference>
<dbReference type="RefSeq" id="WP_126726525.1">
    <property type="nucleotide sequence ID" value="NZ_RYZH01000032.1"/>
</dbReference>
<feature type="chain" id="PRO_5019464794" evidence="1">
    <location>
        <begin position="26"/>
        <end position="197"/>
    </location>
</feature>